<protein>
    <submittedName>
        <fullName evidence="2">Uncharacterized protein</fullName>
    </submittedName>
</protein>
<keyword evidence="1" id="KW-0732">Signal</keyword>
<name>A0A3B4WBU8_SERLL</name>
<accession>A0A3B4WBU8</accession>
<evidence type="ECO:0000256" key="1">
    <source>
        <dbReference type="SAM" id="SignalP"/>
    </source>
</evidence>
<reference evidence="2" key="1">
    <citation type="submission" date="2025-08" db="UniProtKB">
        <authorList>
            <consortium name="Ensembl"/>
        </authorList>
    </citation>
    <scope>IDENTIFICATION</scope>
</reference>
<organism evidence="2 3">
    <name type="scientific">Seriola lalandi dorsalis</name>
    <dbReference type="NCBI Taxonomy" id="1841481"/>
    <lineage>
        <taxon>Eukaryota</taxon>
        <taxon>Metazoa</taxon>
        <taxon>Chordata</taxon>
        <taxon>Craniata</taxon>
        <taxon>Vertebrata</taxon>
        <taxon>Euteleostomi</taxon>
        <taxon>Actinopterygii</taxon>
        <taxon>Neopterygii</taxon>
        <taxon>Teleostei</taxon>
        <taxon>Neoteleostei</taxon>
        <taxon>Acanthomorphata</taxon>
        <taxon>Carangaria</taxon>
        <taxon>Carangiformes</taxon>
        <taxon>Carangidae</taxon>
        <taxon>Seriola</taxon>
    </lineage>
</organism>
<evidence type="ECO:0000313" key="3">
    <source>
        <dbReference type="Proteomes" id="UP000261360"/>
    </source>
</evidence>
<dbReference type="Ensembl" id="ENSSLDT00000001823.1">
    <property type="protein sequence ID" value="ENSSLDP00000001739.1"/>
    <property type="gene ID" value="ENSSLDG00000001436.1"/>
</dbReference>
<evidence type="ECO:0000313" key="2">
    <source>
        <dbReference type="Ensembl" id="ENSSLDP00000001739.1"/>
    </source>
</evidence>
<dbReference type="Proteomes" id="UP000261360">
    <property type="component" value="Unplaced"/>
</dbReference>
<dbReference type="AlphaFoldDB" id="A0A3B4WBU8"/>
<dbReference type="STRING" id="1841481.ENSSLDP00000001739"/>
<feature type="signal peptide" evidence="1">
    <location>
        <begin position="1"/>
        <end position="22"/>
    </location>
</feature>
<feature type="chain" id="PRO_5036483204" evidence="1">
    <location>
        <begin position="23"/>
        <end position="117"/>
    </location>
</feature>
<dbReference type="GeneTree" id="ENSGT01120000275535"/>
<sequence length="117" mass="13255">MLPHCSLLLLLCVVRLLSPTSALPFEQRGFWDFAMDSMDSGGMMAMMRDEEEGSATDEIPTPDMHMCPFGCHCHLRVVQSTETHVCDSLSSIMNIYHYDTKIFCSLLTNQNTTYLKI</sequence>
<keyword evidence="3" id="KW-1185">Reference proteome</keyword>
<proteinExistence type="predicted"/>
<reference evidence="2" key="2">
    <citation type="submission" date="2025-09" db="UniProtKB">
        <authorList>
            <consortium name="Ensembl"/>
        </authorList>
    </citation>
    <scope>IDENTIFICATION</scope>
</reference>